<keyword evidence="8" id="KW-0456">Lyase</keyword>
<sequence>MCEVSQFPFSLPNKFSLKTMDKTLAVTHRLLPLSFRLPAASSVNFNVRLSRSSSRSLDLVGSRSHGCTLKCSASTLDNQVARFQEASKNGNLIPLYRYIFSDHLTPVLAYRCLVREDDRDAPSFLFESVEPGLDASTIGRYSVVGAQPRMEIVAKENMVTIMDHYEGRRMEEIVEDPMEVPRKIMEGWEPQLIDELPEAFCGGWVGYFSYDTVRYVEKKKLPFSGAPPDDRNLPDVHLGLYDDVIVFDHVEKKACVIHWVQLDRFSSVKEAYEDGMNRLENILSRVHDIAPPRLPAGSIKLFTRLFGPKLENSSMTSEEYKDAVLQAKDHILAGDIFQIVLSQRFERRTFADPFEIYRALRVVNPSPYMTYLQARGCILVASSPEILTRVKKEKITNRPLAGTVRRGKTPKEDLMLEKELLNDEKQCAEHIMLVDLGRNDVGKVSKPGSVKVEKLMNIERYSHVMHISSTVTGELLDNLTRWDVLRAALPVGTVSGAPKVKAMELIDQLEVTRRGPYSGGFGGISFSGDMDIALALRTIVFPTSTRYDTMYSYKDVNTRREWVAHLQAGAGIVADSDPADEQRECENKAAALARAIDLAEKP</sequence>
<dbReference type="InterPro" id="IPR005801">
    <property type="entry name" value="ADC_synthase"/>
</dbReference>
<evidence type="ECO:0000256" key="3">
    <source>
        <dbReference type="ARBA" id="ARBA00011653"/>
    </source>
</evidence>
<organism evidence="11 12">
    <name type="scientific">Populus trichocarpa</name>
    <name type="common">Western balsam poplar</name>
    <name type="synonym">Populus balsamifera subsp. trichocarpa</name>
    <dbReference type="NCBI Taxonomy" id="3694"/>
    <lineage>
        <taxon>Eukaryota</taxon>
        <taxon>Viridiplantae</taxon>
        <taxon>Streptophyta</taxon>
        <taxon>Embryophyta</taxon>
        <taxon>Tracheophyta</taxon>
        <taxon>Spermatophyta</taxon>
        <taxon>Magnoliopsida</taxon>
        <taxon>eudicotyledons</taxon>
        <taxon>Gunneridae</taxon>
        <taxon>Pentapetalae</taxon>
        <taxon>rosids</taxon>
        <taxon>fabids</taxon>
        <taxon>Malpighiales</taxon>
        <taxon>Salicaceae</taxon>
        <taxon>Saliceae</taxon>
        <taxon>Populus</taxon>
    </lineage>
</organism>
<proteinExistence type="inferred from homology"/>
<dbReference type="InterPro" id="IPR006805">
    <property type="entry name" value="Anth_synth_I_N"/>
</dbReference>
<name>A0A3N7FNG4_POPTR</name>
<evidence type="ECO:0000313" key="11">
    <source>
        <dbReference type="EMBL" id="RQO95550.1"/>
    </source>
</evidence>
<keyword evidence="6" id="KW-0822">Tryptophan biosynthesis</keyword>
<dbReference type="Gene3D" id="3.60.120.10">
    <property type="entry name" value="Anthranilate synthase"/>
    <property type="match status" value="1"/>
</dbReference>
<evidence type="ECO:0000256" key="2">
    <source>
        <dbReference type="ARBA" id="ARBA00009562"/>
    </source>
</evidence>
<dbReference type="InterPro" id="IPR005256">
    <property type="entry name" value="Anth_synth_I_PabB"/>
</dbReference>
<keyword evidence="7" id="KW-0057">Aromatic amino acid biosynthesis</keyword>
<evidence type="ECO:0000256" key="4">
    <source>
        <dbReference type="ARBA" id="ARBA00012266"/>
    </source>
</evidence>
<dbReference type="PANTHER" id="PTHR11236">
    <property type="entry name" value="AMINOBENZOATE/ANTHRANILATE SYNTHASE"/>
    <property type="match status" value="1"/>
</dbReference>
<comment type="pathway">
    <text evidence="1">Amino-acid biosynthesis; L-tryptophan biosynthesis; L-tryptophan from chorismate: step 1/5.</text>
</comment>
<dbReference type="UniPathway" id="UPA00035">
    <property type="reaction ID" value="UER00040"/>
</dbReference>
<dbReference type="InterPro" id="IPR015890">
    <property type="entry name" value="Chorismate_C"/>
</dbReference>
<dbReference type="GO" id="GO:0000162">
    <property type="term" value="P:L-tryptophan biosynthetic process"/>
    <property type="evidence" value="ECO:0007669"/>
    <property type="project" value="UniProtKB-UniPathway"/>
</dbReference>
<reference evidence="11 12" key="1">
    <citation type="journal article" date="2006" name="Science">
        <title>The genome of black cottonwood, Populus trichocarpa (Torr. &amp; Gray).</title>
        <authorList>
            <person name="Tuskan G.A."/>
            <person name="Difazio S."/>
            <person name="Jansson S."/>
            <person name="Bohlmann J."/>
            <person name="Grigoriev I."/>
            <person name="Hellsten U."/>
            <person name="Putnam N."/>
            <person name="Ralph S."/>
            <person name="Rombauts S."/>
            <person name="Salamov A."/>
            <person name="Schein J."/>
            <person name="Sterck L."/>
            <person name="Aerts A."/>
            <person name="Bhalerao R.R."/>
            <person name="Bhalerao R.P."/>
            <person name="Blaudez D."/>
            <person name="Boerjan W."/>
            <person name="Brun A."/>
            <person name="Brunner A."/>
            <person name="Busov V."/>
            <person name="Campbell M."/>
            <person name="Carlson J."/>
            <person name="Chalot M."/>
            <person name="Chapman J."/>
            <person name="Chen G.L."/>
            <person name="Cooper D."/>
            <person name="Coutinho P.M."/>
            <person name="Couturier J."/>
            <person name="Covert S."/>
            <person name="Cronk Q."/>
            <person name="Cunningham R."/>
            <person name="Davis J."/>
            <person name="Degroeve S."/>
            <person name="Dejardin A."/>
            <person name="Depamphilis C."/>
            <person name="Detter J."/>
            <person name="Dirks B."/>
            <person name="Dubchak I."/>
            <person name="Duplessis S."/>
            <person name="Ehlting J."/>
            <person name="Ellis B."/>
            <person name="Gendler K."/>
            <person name="Goodstein D."/>
            <person name="Gribskov M."/>
            <person name="Grimwood J."/>
            <person name="Groover A."/>
            <person name="Gunter L."/>
            <person name="Hamberger B."/>
            <person name="Heinze B."/>
            <person name="Helariutta Y."/>
            <person name="Henrissat B."/>
            <person name="Holligan D."/>
            <person name="Holt R."/>
            <person name="Huang W."/>
            <person name="Islam-Faridi N."/>
            <person name="Jones S."/>
            <person name="Jones-Rhoades M."/>
            <person name="Jorgensen R."/>
            <person name="Joshi C."/>
            <person name="Kangasjarvi J."/>
            <person name="Karlsson J."/>
            <person name="Kelleher C."/>
            <person name="Kirkpatrick R."/>
            <person name="Kirst M."/>
            <person name="Kohler A."/>
            <person name="Kalluri U."/>
            <person name="Larimer F."/>
            <person name="Leebens-Mack J."/>
            <person name="Leple J.C."/>
            <person name="Locascio P."/>
            <person name="Lou Y."/>
            <person name="Lucas S."/>
            <person name="Martin F."/>
            <person name="Montanini B."/>
            <person name="Napoli C."/>
            <person name="Nelson D.R."/>
            <person name="Nelson C."/>
            <person name="Nieminen K."/>
            <person name="Nilsson O."/>
            <person name="Pereda V."/>
            <person name="Peter G."/>
            <person name="Philippe R."/>
            <person name="Pilate G."/>
            <person name="Poliakov A."/>
            <person name="Razumovskaya J."/>
            <person name="Richardson P."/>
            <person name="Rinaldi C."/>
            <person name="Ritland K."/>
            <person name="Rouze P."/>
            <person name="Ryaboy D."/>
            <person name="Schmutz J."/>
            <person name="Schrader J."/>
            <person name="Segerman B."/>
            <person name="Shin H."/>
            <person name="Siddiqui A."/>
            <person name="Sterky F."/>
            <person name="Terry A."/>
            <person name="Tsai C.J."/>
            <person name="Uberbacher E."/>
            <person name="Unneberg P."/>
            <person name="Vahala J."/>
            <person name="Wall K."/>
            <person name="Wessler S."/>
            <person name="Yang G."/>
            <person name="Yin T."/>
            <person name="Douglas C."/>
            <person name="Marra M."/>
            <person name="Sandberg G."/>
            <person name="Van de Peer Y."/>
            <person name="Rokhsar D."/>
        </authorList>
    </citation>
    <scope>NUCLEOTIDE SEQUENCE [LARGE SCALE GENOMIC DNA]</scope>
    <source>
        <strain evidence="12">cv. Nisqually</strain>
    </source>
</reference>
<gene>
    <name evidence="11" type="ORF">POPTR_009G044300</name>
</gene>
<dbReference type="FunFam" id="3.60.120.10:FF:000003">
    <property type="entry name" value="Anthranilate synthase component 1"/>
    <property type="match status" value="1"/>
</dbReference>
<evidence type="ECO:0000256" key="5">
    <source>
        <dbReference type="ARBA" id="ARBA00022605"/>
    </source>
</evidence>
<keyword evidence="5" id="KW-0028">Amino-acid biosynthesis</keyword>
<keyword evidence="12" id="KW-1185">Reference proteome</keyword>
<dbReference type="Pfam" id="PF00425">
    <property type="entry name" value="Chorismate_bind"/>
    <property type="match status" value="1"/>
</dbReference>
<feature type="domain" description="Chorismate-utilising enzyme C-terminal" evidence="9">
    <location>
        <begin position="317"/>
        <end position="588"/>
    </location>
</feature>
<comment type="subunit">
    <text evidence="3">Heterotetramer consisting of two non-identical subunits: a beta subunit and a large alpha subunit.</text>
</comment>
<evidence type="ECO:0000256" key="7">
    <source>
        <dbReference type="ARBA" id="ARBA00023141"/>
    </source>
</evidence>
<accession>A0A3N7FNG4</accession>
<evidence type="ECO:0000256" key="1">
    <source>
        <dbReference type="ARBA" id="ARBA00004873"/>
    </source>
</evidence>
<dbReference type="InterPro" id="IPR019999">
    <property type="entry name" value="Anth_synth_I-like"/>
</dbReference>
<dbReference type="GO" id="GO:0004049">
    <property type="term" value="F:anthranilate synthase activity"/>
    <property type="evidence" value="ECO:0007669"/>
    <property type="project" value="UniProtKB-EC"/>
</dbReference>
<dbReference type="SUPFAM" id="SSF56322">
    <property type="entry name" value="ADC synthase"/>
    <property type="match status" value="1"/>
</dbReference>
<dbReference type="AlphaFoldDB" id="A0A3N7FNG4"/>
<dbReference type="NCBIfam" id="TIGR00564">
    <property type="entry name" value="trpE_most"/>
    <property type="match status" value="1"/>
</dbReference>
<dbReference type="EMBL" id="CM009298">
    <property type="protein sequence ID" value="RQO95550.1"/>
    <property type="molecule type" value="Genomic_DNA"/>
</dbReference>
<evidence type="ECO:0000256" key="8">
    <source>
        <dbReference type="ARBA" id="ARBA00023239"/>
    </source>
</evidence>
<evidence type="ECO:0000256" key="6">
    <source>
        <dbReference type="ARBA" id="ARBA00022822"/>
    </source>
</evidence>
<evidence type="ECO:0000259" key="10">
    <source>
        <dbReference type="Pfam" id="PF04715"/>
    </source>
</evidence>
<feature type="domain" description="Anthranilate synthase component I N-terminal" evidence="10">
    <location>
        <begin position="102"/>
        <end position="254"/>
    </location>
</feature>
<comment type="similarity">
    <text evidence="2">Belongs to the anthranilate synthase component I family.</text>
</comment>
<dbReference type="PRINTS" id="PR00095">
    <property type="entry name" value="ANTSNTHASEI"/>
</dbReference>
<dbReference type="PANTHER" id="PTHR11236:SF9">
    <property type="entry name" value="ANTHRANILATE SYNTHASE COMPONENT 1"/>
    <property type="match status" value="1"/>
</dbReference>
<evidence type="ECO:0000313" key="12">
    <source>
        <dbReference type="Proteomes" id="UP000006729"/>
    </source>
</evidence>
<dbReference type="EC" id="4.1.3.27" evidence="4"/>
<dbReference type="Pfam" id="PF04715">
    <property type="entry name" value="Anth_synt_I_N"/>
    <property type="match status" value="1"/>
</dbReference>
<protein>
    <recommendedName>
        <fullName evidence="4">anthranilate synthase</fullName>
        <ecNumber evidence="4">4.1.3.27</ecNumber>
    </recommendedName>
</protein>
<dbReference type="Proteomes" id="UP000006729">
    <property type="component" value="Chromosome 9"/>
</dbReference>
<evidence type="ECO:0000259" key="9">
    <source>
        <dbReference type="Pfam" id="PF00425"/>
    </source>
</evidence>